<dbReference type="GO" id="GO:0043565">
    <property type="term" value="F:sequence-specific DNA binding"/>
    <property type="evidence" value="ECO:0007669"/>
    <property type="project" value="InterPro"/>
</dbReference>
<evidence type="ECO:0000313" key="5">
    <source>
        <dbReference type="EMBL" id="PZR12321.1"/>
    </source>
</evidence>
<evidence type="ECO:0000256" key="2">
    <source>
        <dbReference type="ARBA" id="ARBA00023125"/>
    </source>
</evidence>
<dbReference type="InterPro" id="IPR009057">
    <property type="entry name" value="Homeodomain-like_sf"/>
</dbReference>
<dbReference type="Gene3D" id="1.10.10.60">
    <property type="entry name" value="Homeodomain-like"/>
    <property type="match status" value="1"/>
</dbReference>
<evidence type="ECO:0000313" key="6">
    <source>
        <dbReference type="Proteomes" id="UP000249061"/>
    </source>
</evidence>
<dbReference type="InterPro" id="IPR018060">
    <property type="entry name" value="HTH_AraC"/>
</dbReference>
<feature type="domain" description="HTH araC/xylS-type" evidence="4">
    <location>
        <begin position="141"/>
        <end position="239"/>
    </location>
</feature>
<protein>
    <submittedName>
        <fullName evidence="5">AraC family transcriptional regulator</fullName>
    </submittedName>
</protein>
<dbReference type="PROSITE" id="PS01124">
    <property type="entry name" value="HTH_ARAC_FAMILY_2"/>
    <property type="match status" value="1"/>
</dbReference>
<proteinExistence type="predicted"/>
<keyword evidence="3" id="KW-0804">Transcription</keyword>
<gene>
    <name evidence="5" type="ORF">DI536_15575</name>
</gene>
<dbReference type="PANTHER" id="PTHR46796">
    <property type="entry name" value="HTH-TYPE TRANSCRIPTIONAL ACTIVATOR RHAS-RELATED"/>
    <property type="match status" value="1"/>
</dbReference>
<dbReference type="Pfam" id="PF12833">
    <property type="entry name" value="HTH_18"/>
    <property type="match status" value="1"/>
</dbReference>
<reference evidence="5 6" key="1">
    <citation type="submission" date="2017-08" db="EMBL/GenBank/DDBJ databases">
        <title>Infants hospitalized years apart are colonized by the same room-sourced microbial strains.</title>
        <authorList>
            <person name="Brooks B."/>
            <person name="Olm M.R."/>
            <person name="Firek B.A."/>
            <person name="Baker R."/>
            <person name="Thomas B.C."/>
            <person name="Morowitz M.J."/>
            <person name="Banfield J.F."/>
        </authorList>
    </citation>
    <scope>NUCLEOTIDE SEQUENCE [LARGE SCALE GENOMIC DNA]</scope>
    <source>
        <strain evidence="5">S2_003_000_R2_14</strain>
    </source>
</reference>
<sequence>MNRGMLASRFFEESRELNADANGDLRMDAVPDGRTRIALMLTKNHACSGLWVVGPRTSALFKTSHGIEKVVLATIKPGWATALLDVPTSELTNQAVRLQTLWGEEALALTCAVSRAPAALAERFVTAALNRKRRREESSSARLARHAVRMLDTEQLPVESVAERLGVTSRHLRRTFIENVGVGPKEFARATRLQRALKLSERTDDWGHVANTAGYFDQSHFTTDFKALMGVTPTRFERRAVVDYACGL</sequence>
<dbReference type="SUPFAM" id="SSF46689">
    <property type="entry name" value="Homeodomain-like"/>
    <property type="match status" value="2"/>
</dbReference>
<dbReference type="SMART" id="SM00342">
    <property type="entry name" value="HTH_ARAC"/>
    <property type="match status" value="1"/>
</dbReference>
<dbReference type="AlphaFoldDB" id="A0A2W5VPG8"/>
<dbReference type="InterPro" id="IPR050204">
    <property type="entry name" value="AraC_XylS_family_regulators"/>
</dbReference>
<evidence type="ECO:0000259" key="4">
    <source>
        <dbReference type="PROSITE" id="PS01124"/>
    </source>
</evidence>
<dbReference type="Proteomes" id="UP000249061">
    <property type="component" value="Unassembled WGS sequence"/>
</dbReference>
<keyword evidence="1" id="KW-0805">Transcription regulation</keyword>
<accession>A0A2W5VPG8</accession>
<dbReference type="PANTHER" id="PTHR46796:SF15">
    <property type="entry name" value="BLL1074 PROTEIN"/>
    <property type="match status" value="1"/>
</dbReference>
<comment type="caution">
    <text evidence="5">The sequence shown here is derived from an EMBL/GenBank/DDBJ whole genome shotgun (WGS) entry which is preliminary data.</text>
</comment>
<organism evidence="5 6">
    <name type="scientific">Archangium gephyra</name>
    <dbReference type="NCBI Taxonomy" id="48"/>
    <lineage>
        <taxon>Bacteria</taxon>
        <taxon>Pseudomonadati</taxon>
        <taxon>Myxococcota</taxon>
        <taxon>Myxococcia</taxon>
        <taxon>Myxococcales</taxon>
        <taxon>Cystobacterineae</taxon>
        <taxon>Archangiaceae</taxon>
        <taxon>Archangium</taxon>
    </lineage>
</organism>
<dbReference type="GO" id="GO:0003700">
    <property type="term" value="F:DNA-binding transcription factor activity"/>
    <property type="evidence" value="ECO:0007669"/>
    <property type="project" value="InterPro"/>
</dbReference>
<name>A0A2W5VPG8_9BACT</name>
<dbReference type="EMBL" id="QFQP01000012">
    <property type="protein sequence ID" value="PZR12321.1"/>
    <property type="molecule type" value="Genomic_DNA"/>
</dbReference>
<evidence type="ECO:0000256" key="3">
    <source>
        <dbReference type="ARBA" id="ARBA00023163"/>
    </source>
</evidence>
<keyword evidence="2" id="KW-0238">DNA-binding</keyword>
<evidence type="ECO:0000256" key="1">
    <source>
        <dbReference type="ARBA" id="ARBA00023015"/>
    </source>
</evidence>